<dbReference type="NCBIfam" id="TIGR01768">
    <property type="entry name" value="GGGP-family"/>
    <property type="match status" value="1"/>
</dbReference>
<comment type="caution">
    <text evidence="9">Lacks conserved residue(s) required for the propagation of feature annotation.</text>
</comment>
<dbReference type="InterPro" id="IPR038597">
    <property type="entry name" value="GGGP/HepGP_synthase_sf"/>
</dbReference>
<dbReference type="STRING" id="643867.Ftrac_2043"/>
<evidence type="ECO:0000256" key="8">
    <source>
        <dbReference type="ARBA" id="ARBA00047288"/>
    </source>
</evidence>
<dbReference type="NCBIfam" id="NF003198">
    <property type="entry name" value="PRK04169.1-2"/>
    <property type="match status" value="1"/>
</dbReference>
<dbReference type="GO" id="GO:0047294">
    <property type="term" value="F:phosphoglycerol geranylgeranyltransferase activity"/>
    <property type="evidence" value="ECO:0007669"/>
    <property type="project" value="UniProtKB-UniRule"/>
</dbReference>
<evidence type="ECO:0000256" key="7">
    <source>
        <dbReference type="ARBA" id="ARBA00023264"/>
    </source>
</evidence>
<evidence type="ECO:0000256" key="9">
    <source>
        <dbReference type="HAMAP-Rule" id="MF_00112"/>
    </source>
</evidence>
<dbReference type="NCBIfam" id="TIGR01769">
    <property type="entry name" value="GGGP"/>
    <property type="match status" value="1"/>
</dbReference>
<proteinExistence type="inferred from homology"/>
<feature type="binding site" evidence="9">
    <location>
        <begin position="229"/>
        <end position="230"/>
    </location>
    <ligand>
        <name>sn-glycerol 1-phosphate</name>
        <dbReference type="ChEBI" id="CHEBI:57685"/>
    </ligand>
</feature>
<dbReference type="EMBL" id="CP002349">
    <property type="protein sequence ID" value="ADR22028.1"/>
    <property type="molecule type" value="Genomic_DNA"/>
</dbReference>
<feature type="binding site" evidence="9">
    <location>
        <begin position="207"/>
        <end position="208"/>
    </location>
    <ligand>
        <name>sn-glycerol 1-phosphate</name>
        <dbReference type="ChEBI" id="CHEBI:57685"/>
    </ligand>
</feature>
<dbReference type="Gene3D" id="3.20.20.390">
    <property type="entry name" value="FMN-linked oxidoreductases"/>
    <property type="match status" value="1"/>
</dbReference>
<evidence type="ECO:0000313" key="10">
    <source>
        <dbReference type="EMBL" id="ADR22028.1"/>
    </source>
</evidence>
<name>E4TTX3_MARTH</name>
<keyword evidence="11" id="KW-1185">Reference proteome</keyword>
<dbReference type="RefSeq" id="WP_013454171.1">
    <property type="nucleotide sequence ID" value="NC_014759.1"/>
</dbReference>
<sequence length="257" mass="27950">MTEKKKLNHLIEGKANGQKFFALLIDPDKVHDRASLQRLINVAIENEVDFFFVGGSLIVSDFLSSCISDIKSATDIPIILFPGNNQYIDLQSDAILYLSLISGRNPDLLIGQHVLSAPILKRSKMEVWPTGYMLIDGGNKTSVSYMSNTNPIPHDKSDIAVSTAIAGELLGLQLIYMDAGSGADKMISEKMIASVKRAIDIPLIIGGGINSVAKAKNAWKSGADVVVVGNAIEQNSQLLIEMTEAKILLNQQLQRMQ</sequence>
<evidence type="ECO:0000256" key="5">
    <source>
        <dbReference type="ARBA" id="ARBA00023098"/>
    </source>
</evidence>
<evidence type="ECO:0000256" key="1">
    <source>
        <dbReference type="ARBA" id="ARBA00022516"/>
    </source>
</evidence>
<dbReference type="GO" id="GO:0000287">
    <property type="term" value="F:magnesium ion binding"/>
    <property type="evidence" value="ECO:0007669"/>
    <property type="project" value="UniProtKB-UniRule"/>
</dbReference>
<comment type="cofactor">
    <cofactor evidence="9">
        <name>Mg(2+)</name>
        <dbReference type="ChEBI" id="CHEBI:18420"/>
    </cofactor>
</comment>
<dbReference type="eggNOG" id="COG1646">
    <property type="taxonomic scope" value="Bacteria"/>
</dbReference>
<keyword evidence="4 9" id="KW-0460">Magnesium</keyword>
<comment type="function">
    <text evidence="9">Prenyltransferase that catalyzes the transfer of the geranylgeranyl moiety of geranylgeranyl diphosphate (GGPP) to the C3 hydroxyl of sn-glycerol-1-phosphate (G1P).</text>
</comment>
<organism evidence="10 11">
    <name type="scientific">Marivirga tractuosa (strain ATCC 23168 / DSM 4126 / NBRC 15989 / NCIMB 1408 / VKM B-1430 / H-43)</name>
    <name type="common">Microscilla tractuosa</name>
    <name type="synonym">Flexibacter tractuosus</name>
    <dbReference type="NCBI Taxonomy" id="643867"/>
    <lineage>
        <taxon>Bacteria</taxon>
        <taxon>Pseudomonadati</taxon>
        <taxon>Bacteroidota</taxon>
        <taxon>Cytophagia</taxon>
        <taxon>Cytophagales</taxon>
        <taxon>Marivirgaceae</taxon>
        <taxon>Marivirga</taxon>
    </lineage>
</organism>
<dbReference type="GO" id="GO:0005737">
    <property type="term" value="C:cytoplasm"/>
    <property type="evidence" value="ECO:0007669"/>
    <property type="project" value="InterPro"/>
</dbReference>
<feature type="binding site" evidence="9">
    <location>
        <position position="56"/>
    </location>
    <ligand>
        <name>Mg(2+)</name>
        <dbReference type="ChEBI" id="CHEBI:18420"/>
    </ligand>
</feature>
<gene>
    <name evidence="10" type="ordered locus">Ftrac_2043</name>
</gene>
<keyword evidence="2 9" id="KW-0808">Transferase</keyword>
<dbReference type="KEGG" id="mtt:Ftrac_2043"/>
<evidence type="ECO:0000256" key="2">
    <source>
        <dbReference type="ARBA" id="ARBA00022679"/>
    </source>
</evidence>
<keyword evidence="3 9" id="KW-0479">Metal-binding</keyword>
<dbReference type="AlphaFoldDB" id="E4TTX3"/>
<feature type="binding site" evidence="9">
    <location>
        <begin position="176"/>
        <end position="182"/>
    </location>
    <ligand>
        <name>sn-glycerol 1-phosphate</name>
        <dbReference type="ChEBI" id="CHEBI:57685"/>
    </ligand>
</feature>
<reference evidence="10 11" key="1">
    <citation type="journal article" date="2011" name="Stand. Genomic Sci.">
        <title>Complete genome sequence of Marivirga tractuosa type strain (H-43).</title>
        <authorList>
            <person name="Pagani I."/>
            <person name="Chertkov O."/>
            <person name="Lapidus A."/>
            <person name="Lucas S."/>
            <person name="Del Rio T.G."/>
            <person name="Tice H."/>
            <person name="Copeland A."/>
            <person name="Cheng J.F."/>
            <person name="Nolan M."/>
            <person name="Saunders E."/>
            <person name="Pitluck S."/>
            <person name="Held B."/>
            <person name="Goodwin L."/>
            <person name="Liolios K."/>
            <person name="Ovchinikova G."/>
            <person name="Ivanova N."/>
            <person name="Mavromatis K."/>
            <person name="Pati A."/>
            <person name="Chen A."/>
            <person name="Palaniappan K."/>
            <person name="Land M."/>
            <person name="Hauser L."/>
            <person name="Jeffries C.D."/>
            <person name="Detter J.C."/>
            <person name="Han C."/>
            <person name="Tapia R."/>
            <person name="Ngatchou-Djao O.D."/>
            <person name="Rohde M."/>
            <person name="Goker M."/>
            <person name="Spring S."/>
            <person name="Sikorski J."/>
            <person name="Woyke T."/>
            <person name="Bristow J."/>
            <person name="Eisen J.A."/>
            <person name="Markowitz V."/>
            <person name="Hugenholtz P."/>
            <person name="Klenk H.P."/>
            <person name="Kyrpides N.C."/>
        </authorList>
    </citation>
    <scope>NUCLEOTIDE SEQUENCE [LARGE SCALE GENOMIC DNA]</scope>
    <source>
        <strain evidence="11">ATCC 23168 / DSM 4126 / NBRC 15989 / NCIMB 1408 / VKM B-1430 / H-43</strain>
    </source>
</reference>
<keyword evidence="1 9" id="KW-0444">Lipid biosynthesis</keyword>
<dbReference type="EC" id="2.5.1.41" evidence="9"/>
<comment type="similarity">
    <text evidence="9">Belongs to the GGGP/HepGP synthase family. Group II subfamily.</text>
</comment>
<accession>E4TTX3</accession>
<evidence type="ECO:0000256" key="4">
    <source>
        <dbReference type="ARBA" id="ARBA00022842"/>
    </source>
</evidence>
<dbReference type="HAMAP" id="MF_00112">
    <property type="entry name" value="GGGP_HepGP_synthase"/>
    <property type="match status" value="1"/>
</dbReference>
<keyword evidence="5 9" id="KW-0443">Lipid metabolism</keyword>
<dbReference type="InterPro" id="IPR010946">
    <property type="entry name" value="GGGP_synth"/>
</dbReference>
<comment type="catalytic activity">
    <reaction evidence="8 9">
        <text>sn-glycerol 1-phosphate + (2E,6E,10E)-geranylgeranyl diphosphate = sn-3-O-(geranylgeranyl)glycerol 1-phosphate + diphosphate</text>
        <dbReference type="Rhea" id="RHEA:23404"/>
        <dbReference type="ChEBI" id="CHEBI:33019"/>
        <dbReference type="ChEBI" id="CHEBI:57677"/>
        <dbReference type="ChEBI" id="CHEBI:57685"/>
        <dbReference type="ChEBI" id="CHEBI:58756"/>
        <dbReference type="EC" id="2.5.1.41"/>
    </reaction>
</comment>
<keyword evidence="7 9" id="KW-1208">Phospholipid metabolism</keyword>
<dbReference type="SUPFAM" id="SSF51395">
    <property type="entry name" value="FMN-linked oxidoreductases"/>
    <property type="match status" value="1"/>
</dbReference>
<dbReference type="GO" id="GO:0046474">
    <property type="term" value="P:glycerophospholipid biosynthetic process"/>
    <property type="evidence" value="ECO:0007669"/>
    <property type="project" value="UniProtKB-UniRule"/>
</dbReference>
<protein>
    <recommendedName>
        <fullName evidence="9">Geranylgeranylglyceryl phosphate synthase</fullName>
        <shortName evidence="9">GGGP synthase</shortName>
        <shortName evidence="9">GGGPS</shortName>
        <ecNumber evidence="9">2.5.1.41</ecNumber>
    </recommendedName>
    <alternativeName>
        <fullName evidence="9">(S)-3-O-geranylgeranylglyceryl phosphate synthase</fullName>
    </alternativeName>
    <alternativeName>
        <fullName evidence="9">Phosphoglycerol geranylgeranyltransferase</fullName>
    </alternativeName>
</protein>
<evidence type="ECO:0000256" key="6">
    <source>
        <dbReference type="ARBA" id="ARBA00023209"/>
    </source>
</evidence>
<keyword evidence="6 9" id="KW-0594">Phospholipid biosynthesis</keyword>
<dbReference type="InterPro" id="IPR008205">
    <property type="entry name" value="GGGP_HepGP_synthase"/>
</dbReference>
<dbReference type="Pfam" id="PF01884">
    <property type="entry name" value="PcrB"/>
    <property type="match status" value="1"/>
</dbReference>
<dbReference type="OrthoDB" id="9807235at2"/>
<evidence type="ECO:0000256" key="3">
    <source>
        <dbReference type="ARBA" id="ARBA00022723"/>
    </source>
</evidence>
<dbReference type="HOGENOM" id="CLU_068610_0_0_10"/>
<feature type="binding site" evidence="9">
    <location>
        <position position="26"/>
    </location>
    <ligand>
        <name>Mg(2+)</name>
        <dbReference type="ChEBI" id="CHEBI:18420"/>
    </ligand>
</feature>
<evidence type="ECO:0000313" key="11">
    <source>
        <dbReference type="Proteomes" id="UP000008720"/>
    </source>
</evidence>
<dbReference type="Proteomes" id="UP000008720">
    <property type="component" value="Chromosome"/>
</dbReference>